<keyword evidence="4" id="KW-0547">Nucleotide-binding</keyword>
<evidence type="ECO:0000256" key="1">
    <source>
        <dbReference type="ARBA" id="ARBA00022490"/>
    </source>
</evidence>
<evidence type="ECO:0000256" key="7">
    <source>
        <dbReference type="ARBA" id="ARBA00022984"/>
    </source>
</evidence>
<dbReference type="Gene3D" id="3.40.1390.10">
    <property type="entry name" value="MurE/MurF, N-terminal domain"/>
    <property type="match status" value="1"/>
</dbReference>
<evidence type="ECO:0000256" key="10">
    <source>
        <dbReference type="ARBA" id="ARBA00031461"/>
    </source>
</evidence>
<dbReference type="GO" id="GO:0071555">
    <property type="term" value="P:cell wall organization"/>
    <property type="evidence" value="ECO:0007669"/>
    <property type="project" value="UniProtKB-KW"/>
</dbReference>
<dbReference type="PANTHER" id="PTHR43024">
    <property type="entry name" value="UDP-N-ACETYLMURAMOYL-TRIPEPTIDE--D-ALANYL-D-ALANINE LIGASE"/>
    <property type="match status" value="1"/>
</dbReference>
<dbReference type="GO" id="GO:0047480">
    <property type="term" value="F:UDP-N-acetylmuramoyl-tripeptide-D-alanyl-D-alanine ligase activity"/>
    <property type="evidence" value="ECO:0007669"/>
    <property type="project" value="InterPro"/>
</dbReference>
<gene>
    <name evidence="13" type="ORF">PPROV_000034100</name>
</gene>
<dbReference type="SUPFAM" id="SSF53623">
    <property type="entry name" value="MurD-like peptide ligases, catalytic domain"/>
    <property type="match status" value="1"/>
</dbReference>
<evidence type="ECO:0000256" key="2">
    <source>
        <dbReference type="ARBA" id="ARBA00022598"/>
    </source>
</evidence>
<evidence type="ECO:0000256" key="3">
    <source>
        <dbReference type="ARBA" id="ARBA00022618"/>
    </source>
</evidence>
<dbReference type="Gene3D" id="3.40.1190.10">
    <property type="entry name" value="Mur-like, catalytic domain"/>
    <property type="match status" value="1"/>
</dbReference>
<dbReference type="Gene3D" id="3.90.190.20">
    <property type="entry name" value="Mur ligase, C-terminal domain"/>
    <property type="match status" value="1"/>
</dbReference>
<evidence type="ECO:0000313" key="13">
    <source>
        <dbReference type="EMBL" id="GHP01585.1"/>
    </source>
</evidence>
<keyword evidence="1" id="KW-0963">Cytoplasm</keyword>
<dbReference type="InterPro" id="IPR035911">
    <property type="entry name" value="MurE/MurF_N"/>
</dbReference>
<evidence type="ECO:0000256" key="6">
    <source>
        <dbReference type="ARBA" id="ARBA00022960"/>
    </source>
</evidence>
<keyword evidence="5" id="KW-0067">ATP-binding</keyword>
<dbReference type="SUPFAM" id="SSF53244">
    <property type="entry name" value="MurD-like peptide ligases, peptide-binding domain"/>
    <property type="match status" value="1"/>
</dbReference>
<keyword evidence="6" id="KW-0133">Cell shape</keyword>
<dbReference type="Pfam" id="PF08245">
    <property type="entry name" value="Mur_ligase_M"/>
    <property type="match status" value="1"/>
</dbReference>
<evidence type="ECO:0000256" key="5">
    <source>
        <dbReference type="ARBA" id="ARBA00022840"/>
    </source>
</evidence>
<protein>
    <recommendedName>
        <fullName evidence="10">UDP-MurNAc-pentapeptide synthetase</fullName>
    </recommendedName>
</protein>
<dbReference type="GO" id="GO:0005524">
    <property type="term" value="F:ATP binding"/>
    <property type="evidence" value="ECO:0007669"/>
    <property type="project" value="UniProtKB-KW"/>
</dbReference>
<dbReference type="InterPro" id="IPR013221">
    <property type="entry name" value="Mur_ligase_cen"/>
</dbReference>
<dbReference type="AlphaFoldDB" id="A0A830H3B9"/>
<evidence type="ECO:0000256" key="9">
    <source>
        <dbReference type="ARBA" id="ARBA00023316"/>
    </source>
</evidence>
<dbReference type="GO" id="GO:0008360">
    <property type="term" value="P:regulation of cell shape"/>
    <property type="evidence" value="ECO:0007669"/>
    <property type="project" value="UniProtKB-KW"/>
</dbReference>
<organism evidence="13 14">
    <name type="scientific">Pycnococcus provasolii</name>
    <dbReference type="NCBI Taxonomy" id="41880"/>
    <lineage>
        <taxon>Eukaryota</taxon>
        <taxon>Viridiplantae</taxon>
        <taxon>Chlorophyta</taxon>
        <taxon>Pseudoscourfieldiophyceae</taxon>
        <taxon>Pseudoscourfieldiales</taxon>
        <taxon>Pycnococcaceae</taxon>
        <taxon>Pycnococcus</taxon>
    </lineage>
</organism>
<dbReference type="PANTHER" id="PTHR43024:SF1">
    <property type="entry name" value="UDP-N-ACETYLMURAMOYL-TRIPEPTIDE--D-ALANYL-D-ALANINE LIGASE"/>
    <property type="match status" value="1"/>
</dbReference>
<keyword evidence="8" id="KW-0131">Cell cycle</keyword>
<proteinExistence type="predicted"/>
<dbReference type="SUPFAM" id="SSF63418">
    <property type="entry name" value="MurE/MurF N-terminal domain"/>
    <property type="match status" value="1"/>
</dbReference>
<keyword evidence="3" id="KW-0132">Cell division</keyword>
<dbReference type="InterPro" id="IPR004101">
    <property type="entry name" value="Mur_ligase_C"/>
</dbReference>
<evidence type="ECO:0000256" key="8">
    <source>
        <dbReference type="ARBA" id="ARBA00023306"/>
    </source>
</evidence>
<dbReference type="InterPro" id="IPR036615">
    <property type="entry name" value="Mur_ligase_C_dom_sf"/>
</dbReference>
<dbReference type="Proteomes" id="UP000660262">
    <property type="component" value="Unassembled WGS sequence"/>
</dbReference>
<comment type="caution">
    <text evidence="13">The sequence shown here is derived from an EMBL/GenBank/DDBJ whole genome shotgun (WGS) entry which is preliminary data.</text>
</comment>
<dbReference type="GO" id="GO:0051301">
    <property type="term" value="P:cell division"/>
    <property type="evidence" value="ECO:0007669"/>
    <property type="project" value="UniProtKB-KW"/>
</dbReference>
<keyword evidence="14" id="KW-1185">Reference proteome</keyword>
<keyword evidence="7" id="KW-0573">Peptidoglycan synthesis</keyword>
<sequence length="537" mass="55382">MSCCTKRAVAVPCARSSPRRSYPRRCTSCRSSSRSDHQPCSKSIVSFTVEEVVQATGGQLAHLPSAHHGTSGKICTDTREPMRGAWFVALAGENFDGVAFAEQARDRGCLGVVAPAKPPSDWQGAAWIVCPSTGRDALGALGRAARRRLPPQCPVVAVTGSAGKTTTRELAALMLTGGLGDVHATKGNLNNDVGVPKTLLDLPDAGTRAVVLEMGMSAPGEIETLAAVGEPNVRIVTNVALAHAATCGGTLAGVAACKAELINTARDGDHVVLNADDSHVAAMAQLARQNGATVWYFCRDGCDRNNTNAATTQRRTVTWTEPHVADATGLSQIFQLQLEGERVDVRLAAPPGSHLAANAAAAAAACAAVGVPLSCAADALAAFSAPQQRLAPRTLPSGSLLLDDCYNANPASMQAAISTARAVANASSPPRRVVMLLGDMLELGPGEDPAHEDVLRAAFDAAQPGDVVGVCGERFARALASRQKGEKAANGVVVLLEMQGPASLGHAATPFVDDGNAVVLTKGSRGSRMENAIGPLP</sequence>
<feature type="domain" description="Mur ligase C-terminal" evidence="11">
    <location>
        <begin position="398"/>
        <end position="524"/>
    </location>
</feature>
<dbReference type="EMBL" id="BNJQ01000001">
    <property type="protein sequence ID" value="GHP01585.1"/>
    <property type="molecule type" value="Genomic_DNA"/>
</dbReference>
<name>A0A830H3B9_9CHLO</name>
<dbReference type="Pfam" id="PF02875">
    <property type="entry name" value="Mur_ligase_C"/>
    <property type="match status" value="1"/>
</dbReference>
<dbReference type="InterPro" id="IPR051046">
    <property type="entry name" value="MurCDEF_CellWall_CoF430Synth"/>
</dbReference>
<dbReference type="NCBIfam" id="TIGR01143">
    <property type="entry name" value="murF"/>
    <property type="match status" value="1"/>
</dbReference>
<keyword evidence="2" id="KW-0436">Ligase</keyword>
<dbReference type="InterPro" id="IPR036565">
    <property type="entry name" value="Mur-like_cat_sf"/>
</dbReference>
<keyword evidence="9" id="KW-0961">Cell wall biogenesis/degradation</keyword>
<dbReference type="OrthoDB" id="2020781at2759"/>
<evidence type="ECO:0000259" key="11">
    <source>
        <dbReference type="Pfam" id="PF02875"/>
    </source>
</evidence>
<feature type="domain" description="Mur ligase central" evidence="12">
    <location>
        <begin position="158"/>
        <end position="366"/>
    </location>
</feature>
<accession>A0A830H3B9</accession>
<dbReference type="InterPro" id="IPR005863">
    <property type="entry name" value="UDP-N-AcMur_synth"/>
</dbReference>
<reference evidence="13" key="1">
    <citation type="submission" date="2020-10" db="EMBL/GenBank/DDBJ databases">
        <title>Unveiling of a novel bifunctional photoreceptor, Dualchrome1, isolated from a cosmopolitan green alga.</title>
        <authorList>
            <person name="Suzuki S."/>
            <person name="Kawachi M."/>
        </authorList>
    </citation>
    <scope>NUCLEOTIDE SEQUENCE</scope>
    <source>
        <strain evidence="13">NIES 2893</strain>
    </source>
</reference>
<evidence type="ECO:0000256" key="4">
    <source>
        <dbReference type="ARBA" id="ARBA00022741"/>
    </source>
</evidence>
<evidence type="ECO:0000313" key="14">
    <source>
        <dbReference type="Proteomes" id="UP000660262"/>
    </source>
</evidence>
<evidence type="ECO:0000259" key="12">
    <source>
        <dbReference type="Pfam" id="PF08245"/>
    </source>
</evidence>